<organism evidence="1">
    <name type="scientific">viral metagenome</name>
    <dbReference type="NCBI Taxonomy" id="1070528"/>
    <lineage>
        <taxon>unclassified sequences</taxon>
        <taxon>metagenomes</taxon>
        <taxon>organismal metagenomes</taxon>
    </lineage>
</organism>
<sequence>MSMIISQEFMESNVINPMARRLAEIEKKIDLLKSDIELLVKDFDKVIKNTKKVK</sequence>
<proteinExistence type="predicted"/>
<reference evidence="1" key="1">
    <citation type="submission" date="2020-03" db="EMBL/GenBank/DDBJ databases">
        <title>The deep terrestrial virosphere.</title>
        <authorList>
            <person name="Holmfeldt K."/>
            <person name="Nilsson E."/>
            <person name="Simone D."/>
            <person name="Lopez-Fernandez M."/>
            <person name="Wu X."/>
            <person name="de Brujin I."/>
            <person name="Lundin D."/>
            <person name="Andersson A."/>
            <person name="Bertilsson S."/>
            <person name="Dopson M."/>
        </authorList>
    </citation>
    <scope>NUCLEOTIDE SEQUENCE</scope>
    <source>
        <strain evidence="1">MM415B02225</strain>
    </source>
</reference>
<name>A0A6M3KVE0_9ZZZZ</name>
<evidence type="ECO:0000313" key="1">
    <source>
        <dbReference type="EMBL" id="QJA85404.1"/>
    </source>
</evidence>
<dbReference type="AlphaFoldDB" id="A0A6M3KVE0"/>
<dbReference type="EMBL" id="MT142572">
    <property type="protein sequence ID" value="QJA85404.1"/>
    <property type="molecule type" value="Genomic_DNA"/>
</dbReference>
<gene>
    <name evidence="1" type="ORF">MM415B02225_0003</name>
</gene>
<accession>A0A6M3KVE0</accession>
<protein>
    <submittedName>
        <fullName evidence="1">Uncharacterized protein</fullName>
    </submittedName>
</protein>